<evidence type="ECO:0000256" key="1">
    <source>
        <dbReference type="SAM" id="Phobius"/>
    </source>
</evidence>
<feature type="transmembrane region" description="Helical" evidence="1">
    <location>
        <begin position="36"/>
        <end position="59"/>
    </location>
</feature>
<keyword evidence="1" id="KW-1133">Transmembrane helix</keyword>
<reference evidence="2" key="2">
    <citation type="submission" date="2018-03" db="EMBL/GenBank/DDBJ databases">
        <title>The Triticum urartu genome reveals the dynamic nature of wheat genome evolution.</title>
        <authorList>
            <person name="Ling H."/>
            <person name="Ma B."/>
            <person name="Shi X."/>
            <person name="Liu H."/>
            <person name="Dong L."/>
            <person name="Sun H."/>
            <person name="Cao Y."/>
            <person name="Gao Q."/>
            <person name="Zheng S."/>
            <person name="Li Y."/>
            <person name="Yu Y."/>
            <person name="Du H."/>
            <person name="Qi M."/>
            <person name="Li Y."/>
            <person name="Yu H."/>
            <person name="Cui Y."/>
            <person name="Wang N."/>
            <person name="Chen C."/>
            <person name="Wu H."/>
            <person name="Zhao Y."/>
            <person name="Zhang J."/>
            <person name="Li Y."/>
            <person name="Zhou W."/>
            <person name="Zhang B."/>
            <person name="Hu W."/>
            <person name="Eijk M."/>
            <person name="Tang J."/>
            <person name="Witsenboer H."/>
            <person name="Zhao S."/>
            <person name="Li Z."/>
            <person name="Zhang A."/>
            <person name="Wang D."/>
            <person name="Liang C."/>
        </authorList>
    </citation>
    <scope>NUCLEOTIDE SEQUENCE [LARGE SCALE GENOMIC DNA]</scope>
    <source>
        <strain evidence="2">cv. G1812</strain>
    </source>
</reference>
<sequence length="66" mass="7461">MLSAYAVILKMGSRDTFGLARSAIPFRGWCLVFGNFWWTVFLLVDCFAMGPNIQLVSFISKVVLRV</sequence>
<organism evidence="2 3">
    <name type="scientific">Triticum urartu</name>
    <name type="common">Red wild einkorn</name>
    <name type="synonym">Crithodium urartu</name>
    <dbReference type="NCBI Taxonomy" id="4572"/>
    <lineage>
        <taxon>Eukaryota</taxon>
        <taxon>Viridiplantae</taxon>
        <taxon>Streptophyta</taxon>
        <taxon>Embryophyta</taxon>
        <taxon>Tracheophyta</taxon>
        <taxon>Spermatophyta</taxon>
        <taxon>Magnoliopsida</taxon>
        <taxon>Liliopsida</taxon>
        <taxon>Poales</taxon>
        <taxon>Poaceae</taxon>
        <taxon>BOP clade</taxon>
        <taxon>Pooideae</taxon>
        <taxon>Triticodae</taxon>
        <taxon>Triticeae</taxon>
        <taxon>Triticinae</taxon>
        <taxon>Triticum</taxon>
    </lineage>
</organism>
<reference evidence="2" key="3">
    <citation type="submission" date="2022-06" db="UniProtKB">
        <authorList>
            <consortium name="EnsemblPlants"/>
        </authorList>
    </citation>
    <scope>IDENTIFICATION</scope>
</reference>
<evidence type="ECO:0000313" key="2">
    <source>
        <dbReference type="EnsemblPlants" id="TuG1812G0500002552.01.T01.cds304840"/>
    </source>
</evidence>
<evidence type="ECO:0000313" key="3">
    <source>
        <dbReference type="Proteomes" id="UP000015106"/>
    </source>
</evidence>
<name>A0A8R7UG06_TRIUA</name>
<protein>
    <submittedName>
        <fullName evidence="2">Uncharacterized protein</fullName>
    </submittedName>
</protein>
<accession>A0A8R7UG06</accession>
<dbReference type="Gramene" id="TuG1812G0500002552.01.T01">
    <property type="protein sequence ID" value="TuG1812G0500002552.01.T01.cds304840"/>
    <property type="gene ID" value="TuG1812G0500002552.01"/>
</dbReference>
<dbReference type="Proteomes" id="UP000015106">
    <property type="component" value="Chromosome 5"/>
</dbReference>
<proteinExistence type="predicted"/>
<dbReference type="EnsemblPlants" id="TuG1812G0500002552.01.T01">
    <property type="protein sequence ID" value="TuG1812G0500002552.01.T01.cds304840"/>
    <property type="gene ID" value="TuG1812G0500002552.01"/>
</dbReference>
<reference evidence="3" key="1">
    <citation type="journal article" date="2013" name="Nature">
        <title>Draft genome of the wheat A-genome progenitor Triticum urartu.</title>
        <authorList>
            <person name="Ling H.Q."/>
            <person name="Zhao S."/>
            <person name="Liu D."/>
            <person name="Wang J."/>
            <person name="Sun H."/>
            <person name="Zhang C."/>
            <person name="Fan H."/>
            <person name="Li D."/>
            <person name="Dong L."/>
            <person name="Tao Y."/>
            <person name="Gao C."/>
            <person name="Wu H."/>
            <person name="Li Y."/>
            <person name="Cui Y."/>
            <person name="Guo X."/>
            <person name="Zheng S."/>
            <person name="Wang B."/>
            <person name="Yu K."/>
            <person name="Liang Q."/>
            <person name="Yang W."/>
            <person name="Lou X."/>
            <person name="Chen J."/>
            <person name="Feng M."/>
            <person name="Jian J."/>
            <person name="Zhang X."/>
            <person name="Luo G."/>
            <person name="Jiang Y."/>
            <person name="Liu J."/>
            <person name="Wang Z."/>
            <person name="Sha Y."/>
            <person name="Zhang B."/>
            <person name="Wu H."/>
            <person name="Tang D."/>
            <person name="Shen Q."/>
            <person name="Xue P."/>
            <person name="Zou S."/>
            <person name="Wang X."/>
            <person name="Liu X."/>
            <person name="Wang F."/>
            <person name="Yang Y."/>
            <person name="An X."/>
            <person name="Dong Z."/>
            <person name="Zhang K."/>
            <person name="Zhang X."/>
            <person name="Luo M.C."/>
            <person name="Dvorak J."/>
            <person name="Tong Y."/>
            <person name="Wang J."/>
            <person name="Yang H."/>
            <person name="Li Z."/>
            <person name="Wang D."/>
            <person name="Zhang A."/>
            <person name="Wang J."/>
        </authorList>
    </citation>
    <scope>NUCLEOTIDE SEQUENCE</scope>
    <source>
        <strain evidence="3">cv. G1812</strain>
    </source>
</reference>
<keyword evidence="1" id="KW-0812">Transmembrane</keyword>
<keyword evidence="3" id="KW-1185">Reference proteome</keyword>
<keyword evidence="1" id="KW-0472">Membrane</keyword>
<dbReference type="AlphaFoldDB" id="A0A8R7UG06"/>